<dbReference type="OrthoDB" id="6240164at2759"/>
<feature type="non-terminal residue" evidence="3">
    <location>
        <position position="507"/>
    </location>
</feature>
<evidence type="ECO:0000313" key="3">
    <source>
        <dbReference type="EMBL" id="KAF8563467.1"/>
    </source>
</evidence>
<dbReference type="PROSITE" id="PS50948">
    <property type="entry name" value="PAN"/>
    <property type="match status" value="1"/>
</dbReference>
<comment type="caution">
    <text evidence="3">The sequence shown here is derived from an EMBL/GenBank/DDBJ whole genome shotgun (WGS) entry which is preliminary data.</text>
</comment>
<dbReference type="EMBL" id="JTDF01011783">
    <property type="protein sequence ID" value="KAF8563467.1"/>
    <property type="molecule type" value="Genomic_DNA"/>
</dbReference>
<evidence type="ECO:0000313" key="4">
    <source>
        <dbReference type="Proteomes" id="UP000699462"/>
    </source>
</evidence>
<feature type="domain" description="Apple" evidence="2">
    <location>
        <begin position="197"/>
        <end position="278"/>
    </location>
</feature>
<organism evidence="3 4">
    <name type="scientific">Paragonimus westermani</name>
    <dbReference type="NCBI Taxonomy" id="34504"/>
    <lineage>
        <taxon>Eukaryota</taxon>
        <taxon>Metazoa</taxon>
        <taxon>Spiralia</taxon>
        <taxon>Lophotrochozoa</taxon>
        <taxon>Platyhelminthes</taxon>
        <taxon>Trematoda</taxon>
        <taxon>Digenea</taxon>
        <taxon>Plagiorchiida</taxon>
        <taxon>Troglotremata</taxon>
        <taxon>Troglotrematidae</taxon>
        <taxon>Paragonimus</taxon>
    </lineage>
</organism>
<reference evidence="3 4" key="1">
    <citation type="submission" date="2019-07" db="EMBL/GenBank/DDBJ databases">
        <title>Annotation for the trematode Paragonimus westermani.</title>
        <authorList>
            <person name="Choi Y.-J."/>
        </authorList>
    </citation>
    <scope>NUCLEOTIDE SEQUENCE [LARGE SCALE GENOMIC DNA]</scope>
    <source>
        <strain evidence="3">180907_Pwestermani</strain>
    </source>
</reference>
<evidence type="ECO:0000259" key="2">
    <source>
        <dbReference type="PROSITE" id="PS50948"/>
    </source>
</evidence>
<evidence type="ECO:0000256" key="1">
    <source>
        <dbReference type="SAM" id="MobiDB-lite"/>
    </source>
</evidence>
<sequence length="507" mass="57423">LHSYCCTALIWANETWVKFSFLLPCLELFSPAIYDSDVYASSIASGSKPSFAVDADFNEPKPTCFQTDSGQPDVEGLHWLLVDFGLLTRNIREIRLATEISDKQTTYLKDVESFIIGSLEISREEANRTDIANKNTLQWDSPSFQYCSKSTNSEESRPTITLRCTQPLDGRWMAIRSSHALNLCFVSIYVERAFDNCYQVLPQARSVDYTGVVFRYMRHVSQNECREACLKAPMCEAMHFQRDRFSGTCQMIHSFGKFVESQGNKSGGDKLLCKDKNCLIDVNRCHEGLLKSLRRISNASSNAQSDFGIYPQTEDWELIEDKRSTSKPVNLSTAYLLSVSFEGKLICSEWDCGLVYVYSVDSNGSETICTFVNTEQLTVLEKRILFCDMQSNPVDSRLIRLKWKPPQFEESFDQLSPSLKFAIVRGYARVSKERPNTRLPLTTWTTSSQTTASVSISDNQKSYPSAKPLSGEPEFGGHFEEQPIVLVPEFKDFGAFPNEEKINQDSP</sequence>
<dbReference type="InterPro" id="IPR003609">
    <property type="entry name" value="Pan_app"/>
</dbReference>
<keyword evidence="4" id="KW-1185">Reference proteome</keyword>
<gene>
    <name evidence="3" type="ORF">P879_08315</name>
</gene>
<dbReference type="Gene3D" id="2.60.120.260">
    <property type="entry name" value="Galactose-binding domain-like"/>
    <property type="match status" value="1"/>
</dbReference>
<feature type="region of interest" description="Disordered" evidence="1">
    <location>
        <begin position="450"/>
        <end position="474"/>
    </location>
</feature>
<accession>A0A8T0D9W7</accession>
<dbReference type="Proteomes" id="UP000699462">
    <property type="component" value="Unassembled WGS sequence"/>
</dbReference>
<proteinExistence type="predicted"/>
<protein>
    <recommendedName>
        <fullName evidence="2">Apple domain-containing protein</fullName>
    </recommendedName>
</protein>
<name>A0A8T0D9W7_9TREM</name>
<feature type="non-terminal residue" evidence="3">
    <location>
        <position position="1"/>
    </location>
</feature>
<dbReference type="AlphaFoldDB" id="A0A8T0D9W7"/>